<proteinExistence type="predicted"/>
<reference evidence="2" key="1">
    <citation type="journal article" date="2014" name="Int. J. Syst. Evol. Microbiol.">
        <title>Complete genome sequence of Corynebacterium casei LMG S-19264T (=DSM 44701T), isolated from a smear-ripened cheese.</title>
        <authorList>
            <consortium name="US DOE Joint Genome Institute (JGI-PGF)"/>
            <person name="Walter F."/>
            <person name="Albersmeier A."/>
            <person name="Kalinowski J."/>
            <person name="Ruckert C."/>
        </authorList>
    </citation>
    <scope>NUCLEOTIDE SEQUENCE</scope>
    <source>
        <strain evidence="2">KCTC 32182</strain>
    </source>
</reference>
<protein>
    <submittedName>
        <fullName evidence="2">S-adenosyl-L-methionine (SAM)-dependent methyltransferase PhcB</fullName>
    </submittedName>
</protein>
<evidence type="ECO:0000259" key="1">
    <source>
        <dbReference type="Pfam" id="PF08241"/>
    </source>
</evidence>
<evidence type="ECO:0000313" key="3">
    <source>
        <dbReference type="Proteomes" id="UP000645257"/>
    </source>
</evidence>
<dbReference type="Pfam" id="PF08241">
    <property type="entry name" value="Methyltransf_11"/>
    <property type="match status" value="1"/>
</dbReference>
<dbReference type="CDD" id="cd02440">
    <property type="entry name" value="AdoMet_MTases"/>
    <property type="match status" value="1"/>
</dbReference>
<dbReference type="PANTHER" id="PTHR43591">
    <property type="entry name" value="METHYLTRANSFERASE"/>
    <property type="match status" value="1"/>
</dbReference>
<feature type="domain" description="Methyltransferase type 11" evidence="1">
    <location>
        <begin position="14"/>
        <end position="110"/>
    </location>
</feature>
<keyword evidence="3" id="KW-1185">Reference proteome</keyword>
<keyword evidence="2" id="KW-0489">Methyltransferase</keyword>
<dbReference type="EMBL" id="BMYX01000020">
    <property type="protein sequence ID" value="GGY24909.1"/>
    <property type="molecule type" value="Genomic_DNA"/>
</dbReference>
<gene>
    <name evidence="2" type="ORF">GCM10011289_30690</name>
</gene>
<dbReference type="Gene3D" id="3.40.50.150">
    <property type="entry name" value="Vaccinia Virus protein VP39"/>
    <property type="match status" value="1"/>
</dbReference>
<keyword evidence="2" id="KW-0808">Transferase</keyword>
<dbReference type="GO" id="GO:0008757">
    <property type="term" value="F:S-adenosylmethionine-dependent methyltransferase activity"/>
    <property type="evidence" value="ECO:0007669"/>
    <property type="project" value="InterPro"/>
</dbReference>
<accession>A0A918P6D0</accession>
<dbReference type="GO" id="GO:0032259">
    <property type="term" value="P:methylation"/>
    <property type="evidence" value="ECO:0007669"/>
    <property type="project" value="UniProtKB-KW"/>
</dbReference>
<dbReference type="PANTHER" id="PTHR43591:SF24">
    <property type="entry name" value="2-METHOXY-6-POLYPRENYL-1,4-BENZOQUINOL METHYLASE, MITOCHONDRIAL"/>
    <property type="match status" value="1"/>
</dbReference>
<dbReference type="InterPro" id="IPR029063">
    <property type="entry name" value="SAM-dependent_MTases_sf"/>
</dbReference>
<evidence type="ECO:0000313" key="2">
    <source>
        <dbReference type="EMBL" id="GGY24909.1"/>
    </source>
</evidence>
<reference evidence="2" key="2">
    <citation type="submission" date="2020-09" db="EMBL/GenBank/DDBJ databases">
        <authorList>
            <person name="Sun Q."/>
            <person name="Kim S."/>
        </authorList>
    </citation>
    <scope>NUCLEOTIDE SEQUENCE</scope>
    <source>
        <strain evidence="2">KCTC 32182</strain>
    </source>
</reference>
<dbReference type="Proteomes" id="UP000645257">
    <property type="component" value="Unassembled WGS sequence"/>
</dbReference>
<sequence length="218" mass="23602">MMELIGARPGELALDLGCGGGHAAFRLAPLAAHVIACDLSADMLGVATREAARRGLGNLTACRARAETLPFADHCFDVAVSRFSAHHWRDFAAGLAEVRRVLKPGGLAVFMDVVSPGPALPDTWLQTLELLRDPSHVRDHSLDEWRESLGRAGFEPAPADTFRLRLEFDDWTGRMGVPADRALAIRSLQKQACAEVADHFAFGEDGSFTVDTMLIAAR</sequence>
<organism evidence="2 3">
    <name type="scientific">Paludibacterium paludis</name>
    <dbReference type="NCBI Taxonomy" id="1225769"/>
    <lineage>
        <taxon>Bacteria</taxon>
        <taxon>Pseudomonadati</taxon>
        <taxon>Pseudomonadota</taxon>
        <taxon>Betaproteobacteria</taxon>
        <taxon>Neisseriales</taxon>
        <taxon>Chromobacteriaceae</taxon>
        <taxon>Paludibacterium</taxon>
    </lineage>
</organism>
<comment type="caution">
    <text evidence="2">The sequence shown here is derived from an EMBL/GenBank/DDBJ whole genome shotgun (WGS) entry which is preliminary data.</text>
</comment>
<name>A0A918P6D0_9NEIS</name>
<dbReference type="SUPFAM" id="SSF53335">
    <property type="entry name" value="S-adenosyl-L-methionine-dependent methyltransferases"/>
    <property type="match status" value="1"/>
</dbReference>
<dbReference type="AlphaFoldDB" id="A0A918P6D0"/>
<dbReference type="InterPro" id="IPR013216">
    <property type="entry name" value="Methyltransf_11"/>
</dbReference>